<dbReference type="PANTHER" id="PTHR11742">
    <property type="entry name" value="MANNOSYL-OLIGOSACCHARIDE ALPHA-1,2-MANNOSIDASE-RELATED"/>
    <property type="match status" value="1"/>
</dbReference>
<keyword evidence="9" id="KW-0326">Glycosidase</keyword>
<dbReference type="SUPFAM" id="SSF48225">
    <property type="entry name" value="Seven-hairpin glycosidases"/>
    <property type="match status" value="1"/>
</dbReference>
<dbReference type="EC" id="3.2.1.-" evidence="9"/>
<accession>A0A8H8QIQ7</accession>
<dbReference type="GO" id="GO:0004571">
    <property type="term" value="F:mannosyl-oligosaccharide 1,2-alpha-mannosidase activity"/>
    <property type="evidence" value="ECO:0007669"/>
    <property type="project" value="InterPro"/>
</dbReference>
<keyword evidence="11" id="KW-0472">Membrane</keyword>
<feature type="transmembrane region" description="Helical" evidence="11">
    <location>
        <begin position="216"/>
        <end position="238"/>
    </location>
</feature>
<feature type="active site" description="Proton donor" evidence="6">
    <location>
        <position position="772"/>
    </location>
</feature>
<dbReference type="PANTHER" id="PTHR11742:SF103">
    <property type="entry name" value="ENDOPLASMIC RETICULUM MANNOSIDASE MNL2-RELATED"/>
    <property type="match status" value="1"/>
</dbReference>
<dbReference type="EMBL" id="ULHB01000013">
    <property type="protein sequence ID" value="SYW75975.1"/>
    <property type="molecule type" value="Genomic_DNA"/>
</dbReference>
<dbReference type="GO" id="GO:0005509">
    <property type="term" value="F:calcium ion binding"/>
    <property type="evidence" value="ECO:0007669"/>
    <property type="project" value="InterPro"/>
</dbReference>
<feature type="region of interest" description="Disordered" evidence="10">
    <location>
        <begin position="1003"/>
        <end position="1045"/>
    </location>
</feature>
<keyword evidence="7" id="KW-0106">Calcium</keyword>
<dbReference type="InterPro" id="IPR050749">
    <property type="entry name" value="Glycosyl_Hydrolase_47"/>
</dbReference>
<keyword evidence="4 9" id="KW-0378">Hydrolase</keyword>
<sequence>MALQDSKLAYKQEQASPSLLDTHSLPASSSPSSSPRLRSGSPPPVASVSPSHTVDSTQTGRVHPPPRDISSSGDFTRTQGTASTCLVATSSSSPVLHDTVSATSSDHPLDHRTATSSTSPLTSSPDTWLHTVASLKLAGPDTTLPSSELRLRKAATQRRTQEPESGSATSLPAHTPKQHTMFGSTPTASYLPLNARQVGPSTSSYLISWIAKHKMFVILLLVAMIVSVQILFVAPILMDMEPVKKLKAHGWPSLKPPKWFGPSSESPDSWFPSSGGGPLTAGHVEPLGPYSFPPALSQVNFNGSLPSQVFLYKDTNPHRGELPTYLESLLNREPVHQPPPWPLKAPTITPEIWQTRVWNDRSTTEPSDAEEPQKQPQESDWRHAPWNGWKPPIDDLAKPSQTMPKVQYAFEDPTKHSGRRNDPARDQLVAHRQKMVRNAFIHAWEGYKKYAWGHDELRPVSKTAEDPFNGWGASIVDALDTLLVMGMPKQYDLARQHVRDIDFRLIGGGRSAYGTADGRIPVFETAIRYLGGFISAYDLSGDVLMRDRAEELAQLILPAFDTVTGVPIGRIRMVEPANHPYKPPQLQSSVILAEAGSLLLEFTRLWQVTGNRTYFDRVQRSTDWLDRNMTAAGRMESLFPTQIYPERNICYGTVSFGGMADSYYEYLIKEHQLLGGRLSQYSRMYSEAIEGAKKLLITRIDTVPGVSLMTIGEIANSRYTAKLEHLACFSGGMLGLGSRIMAERAQDIDLAKGITGTCWWAYNSSATGIGPENLIFYENDDNDRFDLVNLSDGTSRRGKPRGNPIVGVRSVATSYLNRPETIESVFYMWRITGDPIWQERGWQMFASWVTHCMTDAGFSAIYDVNSSPASWMDSMESFTFAETFKYYYLLFSPPELISLDEYVFTTEAHPLLVPQNGKWASAGNGSKTFWDANASEDSHLPWPTSGAYSGGERGQVGGLTNNQKQMLWTQWQSKNSAHKIRDLITGLGGDALKNKLRSLVDLTSPAASKPSTTQTEQQDSAKKRTTGDLSDRLSSSIAEPSMNEAADKTLAVKSPENTDSAVRQAVIQQLKSHHHSLDADSAPQLLHWTEAVEKVDEKAERKAQEQAMHLARLRSKGIR</sequence>
<feature type="active site" evidence="6">
    <location>
        <position position="820"/>
    </location>
</feature>
<dbReference type="GO" id="GO:0036503">
    <property type="term" value="P:ERAD pathway"/>
    <property type="evidence" value="ECO:0007669"/>
    <property type="project" value="UniProtKB-ARBA"/>
</dbReference>
<dbReference type="InterPro" id="IPR001382">
    <property type="entry name" value="Glyco_hydro_47"/>
</dbReference>
<feature type="binding site" evidence="7">
    <location>
        <position position="906"/>
    </location>
    <ligand>
        <name>Ca(2+)</name>
        <dbReference type="ChEBI" id="CHEBI:29108"/>
    </ligand>
</feature>
<feature type="compositionally biased region" description="Low complexity" evidence="10">
    <location>
        <begin position="114"/>
        <end position="125"/>
    </location>
</feature>
<reference evidence="12" key="1">
    <citation type="submission" date="2018-08" db="EMBL/GenBank/DDBJ databases">
        <authorList>
            <person name="Guldener U."/>
        </authorList>
    </citation>
    <scope>NUCLEOTIDE SEQUENCE</scope>
    <source>
        <strain evidence="12">UB2</strain>
    </source>
</reference>
<feature type="compositionally biased region" description="Basic and acidic residues" evidence="10">
    <location>
        <begin position="371"/>
        <end position="383"/>
    </location>
</feature>
<keyword evidence="13" id="KW-1185">Reference proteome</keyword>
<evidence type="ECO:0000256" key="11">
    <source>
        <dbReference type="SAM" id="Phobius"/>
    </source>
</evidence>
<evidence type="ECO:0000256" key="3">
    <source>
        <dbReference type="ARBA" id="ARBA00007658"/>
    </source>
</evidence>
<comment type="similarity">
    <text evidence="3 9">Belongs to the glycosyl hydrolase 47 family.</text>
</comment>
<feature type="disulfide bond" evidence="8">
    <location>
        <begin position="728"/>
        <end position="758"/>
    </location>
</feature>
<feature type="active site" description="Proton donor" evidence="6">
    <location>
        <position position="524"/>
    </location>
</feature>
<protein>
    <recommendedName>
        <fullName evidence="9">alpha-1,2-Mannosidase</fullName>
        <ecNumber evidence="9">3.2.1.-</ecNumber>
    </recommendedName>
</protein>
<dbReference type="GO" id="GO:0005783">
    <property type="term" value="C:endoplasmic reticulum"/>
    <property type="evidence" value="ECO:0007669"/>
    <property type="project" value="TreeGrafter"/>
</dbReference>
<dbReference type="GO" id="GO:0005975">
    <property type="term" value="P:carbohydrate metabolic process"/>
    <property type="evidence" value="ECO:0007669"/>
    <property type="project" value="InterPro"/>
</dbReference>
<organism evidence="12 13">
    <name type="scientific">Ustilago bromivora</name>
    <dbReference type="NCBI Taxonomy" id="307758"/>
    <lineage>
        <taxon>Eukaryota</taxon>
        <taxon>Fungi</taxon>
        <taxon>Dikarya</taxon>
        <taxon>Basidiomycota</taxon>
        <taxon>Ustilaginomycotina</taxon>
        <taxon>Ustilaginomycetes</taxon>
        <taxon>Ustilaginales</taxon>
        <taxon>Ustilaginaceae</taxon>
        <taxon>Ustilago</taxon>
    </lineage>
</organism>
<keyword evidence="11" id="KW-1133">Transmembrane helix</keyword>
<evidence type="ECO:0000313" key="13">
    <source>
        <dbReference type="Proteomes" id="UP000658997"/>
    </source>
</evidence>
<feature type="compositionally biased region" description="Basic and acidic residues" evidence="10">
    <location>
        <begin position="1019"/>
        <end position="1031"/>
    </location>
</feature>
<evidence type="ECO:0000256" key="10">
    <source>
        <dbReference type="SAM" id="MobiDB-lite"/>
    </source>
</evidence>
<feature type="compositionally biased region" description="Polar residues" evidence="10">
    <location>
        <begin position="89"/>
        <end position="106"/>
    </location>
</feature>
<evidence type="ECO:0000313" key="12">
    <source>
        <dbReference type="EMBL" id="SYW75975.1"/>
    </source>
</evidence>
<evidence type="ECO:0000256" key="9">
    <source>
        <dbReference type="RuleBase" id="RU361193"/>
    </source>
</evidence>
<evidence type="ECO:0000256" key="4">
    <source>
        <dbReference type="ARBA" id="ARBA00022801"/>
    </source>
</evidence>
<evidence type="ECO:0000256" key="6">
    <source>
        <dbReference type="PIRSR" id="PIRSR601382-1"/>
    </source>
</evidence>
<keyword evidence="5 8" id="KW-1015">Disulfide bond</keyword>
<dbReference type="AlphaFoldDB" id="A0A8H8QIQ7"/>
<evidence type="ECO:0000256" key="8">
    <source>
        <dbReference type="PIRSR" id="PIRSR601382-3"/>
    </source>
</evidence>
<feature type="active site" evidence="6">
    <location>
        <position position="661"/>
    </location>
</feature>
<feature type="region of interest" description="Disordered" evidence="10">
    <location>
        <begin position="152"/>
        <end position="184"/>
    </location>
</feature>
<dbReference type="InterPro" id="IPR012341">
    <property type="entry name" value="6hp_glycosidase-like_sf"/>
</dbReference>
<evidence type="ECO:0000256" key="5">
    <source>
        <dbReference type="ARBA" id="ARBA00023157"/>
    </source>
</evidence>
<keyword evidence="11" id="KW-0812">Transmembrane</keyword>
<comment type="cofactor">
    <cofactor evidence="1 7">
        <name>Ca(2+)</name>
        <dbReference type="ChEBI" id="CHEBI:29108"/>
    </cofactor>
</comment>
<comment type="pathway">
    <text evidence="2">Protein modification; protein glycosylation.</text>
</comment>
<feature type="region of interest" description="Disordered" evidence="10">
    <location>
        <begin position="89"/>
        <end position="125"/>
    </location>
</feature>
<feature type="compositionally biased region" description="Polar residues" evidence="10">
    <location>
        <begin position="1005"/>
        <end position="1018"/>
    </location>
</feature>
<dbReference type="Proteomes" id="UP000658997">
    <property type="component" value="Unassembled WGS sequence"/>
</dbReference>
<keyword evidence="7" id="KW-0479">Metal-binding</keyword>
<evidence type="ECO:0000256" key="1">
    <source>
        <dbReference type="ARBA" id="ARBA00001913"/>
    </source>
</evidence>
<dbReference type="GO" id="GO:0016020">
    <property type="term" value="C:membrane"/>
    <property type="evidence" value="ECO:0007669"/>
    <property type="project" value="InterPro"/>
</dbReference>
<proteinExistence type="inferred from homology"/>
<evidence type="ECO:0000256" key="2">
    <source>
        <dbReference type="ARBA" id="ARBA00004922"/>
    </source>
</evidence>
<gene>
    <name evidence="12" type="ORF">UBRO2_01130</name>
</gene>
<evidence type="ECO:0000256" key="7">
    <source>
        <dbReference type="PIRSR" id="PIRSR601382-2"/>
    </source>
</evidence>
<feature type="compositionally biased region" description="Polar residues" evidence="10">
    <location>
        <begin position="163"/>
        <end position="172"/>
    </location>
</feature>
<comment type="caution">
    <text evidence="12">The sequence shown here is derived from an EMBL/GenBank/DDBJ whole genome shotgun (WGS) entry which is preliminary data.</text>
</comment>
<feature type="region of interest" description="Disordered" evidence="10">
    <location>
        <begin position="1"/>
        <end position="77"/>
    </location>
</feature>
<name>A0A8H8QIQ7_9BASI</name>
<dbReference type="PRINTS" id="PR00747">
    <property type="entry name" value="GLYHDRLASE47"/>
</dbReference>
<dbReference type="Gene3D" id="1.50.10.10">
    <property type="match status" value="1"/>
</dbReference>
<feature type="region of interest" description="Disordered" evidence="10">
    <location>
        <begin position="360"/>
        <end position="388"/>
    </location>
</feature>
<dbReference type="InterPro" id="IPR036026">
    <property type="entry name" value="Seven-hairpin_glycosidases"/>
</dbReference>
<feature type="compositionally biased region" description="Low complexity" evidence="10">
    <location>
        <begin position="24"/>
        <end position="51"/>
    </location>
</feature>
<dbReference type="Pfam" id="PF01532">
    <property type="entry name" value="Glyco_hydro_47"/>
    <property type="match status" value="1"/>
</dbReference>